<gene>
    <name evidence="2" type="ORF">ZEAMMB73_Zm00001d049270</name>
</gene>
<dbReference type="EMBL" id="CM000780">
    <property type="protein sequence ID" value="AQK49971.1"/>
    <property type="molecule type" value="Genomic_DNA"/>
</dbReference>
<dbReference type="AlphaFoldDB" id="A0A1D6PTL2"/>
<sequence length="89" mass="9697">MRLRLTVRAPPLLSSVGWLLLHGLALQAILLKISSKFLAFVGTYLSCLGARTLGVAEPGTCAVRRSAPNSWPTLRRKEDAEKERGSAHD</sequence>
<organism evidence="2">
    <name type="scientific">Zea mays</name>
    <name type="common">Maize</name>
    <dbReference type="NCBI Taxonomy" id="4577"/>
    <lineage>
        <taxon>Eukaryota</taxon>
        <taxon>Viridiplantae</taxon>
        <taxon>Streptophyta</taxon>
        <taxon>Embryophyta</taxon>
        <taxon>Tracheophyta</taxon>
        <taxon>Spermatophyta</taxon>
        <taxon>Magnoliopsida</taxon>
        <taxon>Liliopsida</taxon>
        <taxon>Poales</taxon>
        <taxon>Poaceae</taxon>
        <taxon>PACMAD clade</taxon>
        <taxon>Panicoideae</taxon>
        <taxon>Andropogonodae</taxon>
        <taxon>Andropogoneae</taxon>
        <taxon>Tripsacinae</taxon>
        <taxon>Zea</taxon>
    </lineage>
</organism>
<evidence type="ECO:0000256" key="1">
    <source>
        <dbReference type="SAM" id="MobiDB-lite"/>
    </source>
</evidence>
<evidence type="ECO:0000313" key="2">
    <source>
        <dbReference type="EMBL" id="AQK49971.1"/>
    </source>
</evidence>
<name>A0A1D6PTL2_MAIZE</name>
<accession>A0A1D6PTL2</accession>
<feature type="compositionally biased region" description="Basic and acidic residues" evidence="1">
    <location>
        <begin position="75"/>
        <end position="89"/>
    </location>
</feature>
<protein>
    <submittedName>
        <fullName evidence="2">Fructose-2,6-bisphosphatase</fullName>
    </submittedName>
</protein>
<proteinExistence type="predicted"/>
<feature type="region of interest" description="Disordered" evidence="1">
    <location>
        <begin position="65"/>
        <end position="89"/>
    </location>
</feature>
<reference evidence="2" key="1">
    <citation type="submission" date="2015-12" db="EMBL/GenBank/DDBJ databases">
        <title>Update maize B73 reference genome by single molecule sequencing technologies.</title>
        <authorList>
            <consortium name="Maize Genome Sequencing Project"/>
            <person name="Ware D."/>
        </authorList>
    </citation>
    <scope>NUCLEOTIDE SEQUENCE</scope>
    <source>
        <tissue evidence="2">Seedling</tissue>
    </source>
</reference>